<keyword evidence="2 8" id="KW-0813">Transport</keyword>
<dbReference type="EMBL" id="MBEW02000015">
    <property type="protein sequence ID" value="RDY20987.1"/>
    <property type="molecule type" value="Genomic_DNA"/>
</dbReference>
<dbReference type="PANTHER" id="PTHR43117">
    <property type="entry name" value="OSMOPROTECTANT IMPORT ATP-BINDING PROTEIN OSMV"/>
    <property type="match status" value="1"/>
</dbReference>
<comment type="caution">
    <text evidence="11">The sequence shown here is derived from an EMBL/GenBank/DDBJ whole genome shotgun (WGS) entry which is preliminary data.</text>
</comment>
<dbReference type="InterPro" id="IPR003439">
    <property type="entry name" value="ABC_transporter-like_ATP-bd"/>
</dbReference>
<evidence type="ECO:0000313" key="11">
    <source>
        <dbReference type="EMBL" id="RDY20987.1"/>
    </source>
</evidence>
<dbReference type="RefSeq" id="WP_068913305.1">
    <property type="nucleotide sequence ID" value="NZ_MBEW02000015.1"/>
</dbReference>
<keyword evidence="5 8" id="KW-0067">ATP-binding</keyword>
<dbReference type="STRING" id="1871336.BBG48_10160"/>
<dbReference type="InterPro" id="IPR000644">
    <property type="entry name" value="CBS_dom"/>
</dbReference>
<keyword evidence="3" id="KW-0677">Repeat</keyword>
<evidence type="ECO:0000256" key="5">
    <source>
        <dbReference type="ARBA" id="ARBA00022840"/>
    </source>
</evidence>
<accession>A0A371IKG6</accession>
<dbReference type="Pfam" id="PF00005">
    <property type="entry name" value="ABC_tran"/>
    <property type="match status" value="1"/>
</dbReference>
<keyword evidence="8" id="KW-0472">Membrane</keyword>
<proteinExistence type="inferred from homology"/>
<dbReference type="Pfam" id="PF00571">
    <property type="entry name" value="CBS"/>
    <property type="match status" value="2"/>
</dbReference>
<dbReference type="SMART" id="SM00382">
    <property type="entry name" value="AAA"/>
    <property type="match status" value="1"/>
</dbReference>
<dbReference type="PROSITE" id="PS00211">
    <property type="entry name" value="ABC_TRANSPORTER_1"/>
    <property type="match status" value="1"/>
</dbReference>
<dbReference type="SUPFAM" id="SSF52540">
    <property type="entry name" value="P-loop containing nucleoside triphosphate hydrolases"/>
    <property type="match status" value="1"/>
</dbReference>
<evidence type="ECO:0000256" key="8">
    <source>
        <dbReference type="RuleBase" id="RU369116"/>
    </source>
</evidence>
<organism evidence="11 12">
    <name type="scientific">Criibacterium bergeronii</name>
    <dbReference type="NCBI Taxonomy" id="1871336"/>
    <lineage>
        <taxon>Bacteria</taxon>
        <taxon>Bacillati</taxon>
        <taxon>Bacillota</taxon>
        <taxon>Clostridia</taxon>
        <taxon>Peptostreptococcales</taxon>
        <taxon>Filifactoraceae</taxon>
        <taxon>Criibacterium</taxon>
    </lineage>
</organism>
<feature type="domain" description="ABC transporter" evidence="9">
    <location>
        <begin position="2"/>
        <end position="236"/>
    </location>
</feature>
<dbReference type="FunFam" id="3.40.50.300:FF:000425">
    <property type="entry name" value="Probable ABC transporter, ATP-binding subunit"/>
    <property type="match status" value="1"/>
</dbReference>
<dbReference type="NCBIfam" id="TIGR01186">
    <property type="entry name" value="proV"/>
    <property type="match status" value="1"/>
</dbReference>
<evidence type="ECO:0000313" key="12">
    <source>
        <dbReference type="Proteomes" id="UP000093352"/>
    </source>
</evidence>
<dbReference type="GO" id="GO:0031460">
    <property type="term" value="P:glycine betaine transport"/>
    <property type="evidence" value="ECO:0007669"/>
    <property type="project" value="InterPro"/>
</dbReference>
<sequence length="392" mass="44241">MIEFDSISKTYPGGKIAVHNINLTIKDGEFVVFIGTSGSGKTTCMRMINKMIEPTDGKILINGTDIKKLNSVELRRSIGYVIQQIGLMPHMTIFDNIVMVPRLLKKAESELRPLAENLIAKVNLPVEFLDRYPKELSGGQQQRIGVIRALSADQDIILMDEPFGALDPITRESLQQLVKNLQKELGKTFVFVTHDIDEALDLADKIAIMDKGQLIQYDTPENILKNPANKFVRNLLGEKRIQNASLDYLPVSDVMIKYPKSINDKRSIQDALEIMHKSRVDSIFLVNDDNILIGYTDVFKIRDSGKIDGMVSDVALPVEAINEKTVLKDAIYYINDLGHRNLPIVDDERRLVGLVTRASIMDIVYKSFLRDYAPENENKELIQATPEKNQEV</sequence>
<keyword evidence="4 8" id="KW-0547">Nucleotide-binding</keyword>
<keyword evidence="6 7" id="KW-0129">CBS domain</keyword>
<dbReference type="InterPro" id="IPR005892">
    <property type="entry name" value="Gly-betaine_transp_ATP-bd"/>
</dbReference>
<dbReference type="GO" id="GO:0006865">
    <property type="term" value="P:amino acid transport"/>
    <property type="evidence" value="ECO:0007669"/>
    <property type="project" value="UniProtKB-UniRule"/>
</dbReference>
<dbReference type="Gene3D" id="3.10.580.10">
    <property type="entry name" value="CBS-domain"/>
    <property type="match status" value="1"/>
</dbReference>
<reference evidence="11 12" key="1">
    <citation type="journal article" date="2016" name="Genome Announc.">
        <title>Draft Genome Sequence of Criibacterium bergeronii gen. nov., sp. nov., Strain CCRI-22567T, Isolated from a Vaginal Sample from a Woman with Bacterial Vaginosis.</title>
        <authorList>
            <person name="Maheux A.F."/>
            <person name="Berube E."/>
            <person name="Boudreau D.K."/>
            <person name="Raymond F."/>
            <person name="Corbeil J."/>
            <person name="Roy P.H."/>
            <person name="Boissinot M."/>
            <person name="Omar R.F."/>
        </authorList>
    </citation>
    <scope>NUCLEOTIDE SEQUENCE [LARGE SCALE GENOMIC DNA]</scope>
    <source>
        <strain evidence="11 12">CCRI-22567</strain>
    </source>
</reference>
<comment type="subcellular location">
    <subcellularLocation>
        <location evidence="8">Cell inner membrane</location>
        <topology evidence="8">Peripheral membrane protein</topology>
    </subcellularLocation>
</comment>
<keyword evidence="8" id="KW-0997">Cell inner membrane</keyword>
<evidence type="ECO:0000259" key="10">
    <source>
        <dbReference type="PROSITE" id="PS51371"/>
    </source>
</evidence>
<feature type="domain" description="CBS" evidence="10">
    <location>
        <begin position="310"/>
        <end position="372"/>
    </location>
</feature>
<dbReference type="Gene3D" id="3.40.50.300">
    <property type="entry name" value="P-loop containing nucleotide triphosphate hydrolases"/>
    <property type="match status" value="1"/>
</dbReference>
<comment type="similarity">
    <text evidence="1 8">Belongs to the ABC transporter superfamily.</text>
</comment>
<keyword evidence="12" id="KW-1185">Reference proteome</keyword>
<dbReference type="EC" id="7.6.2.9" evidence="8"/>
<dbReference type="PANTHER" id="PTHR43117:SF3">
    <property type="entry name" value="CHOLINE TRANSPORT ATP-BINDING PROTEIN OPUBA"/>
    <property type="match status" value="1"/>
</dbReference>
<dbReference type="PROSITE" id="PS51371">
    <property type="entry name" value="CBS"/>
    <property type="match status" value="1"/>
</dbReference>
<dbReference type="InterPro" id="IPR017871">
    <property type="entry name" value="ABC_transporter-like_CS"/>
</dbReference>
<evidence type="ECO:0000256" key="7">
    <source>
        <dbReference type="PROSITE-ProRule" id="PRU00703"/>
    </source>
</evidence>
<keyword evidence="8" id="KW-1003">Cell membrane</keyword>
<protein>
    <recommendedName>
        <fullName evidence="8">Quaternary amine transport ATP-binding protein</fullName>
        <ecNumber evidence="8">7.6.2.9</ecNumber>
    </recommendedName>
</protein>
<dbReference type="InterPro" id="IPR046342">
    <property type="entry name" value="CBS_dom_sf"/>
</dbReference>
<gene>
    <name evidence="11" type="ORF">BBG48_007215</name>
</gene>
<evidence type="ECO:0000256" key="1">
    <source>
        <dbReference type="ARBA" id="ARBA00005417"/>
    </source>
</evidence>
<dbReference type="Proteomes" id="UP000093352">
    <property type="component" value="Unassembled WGS sequence"/>
</dbReference>
<comment type="subunit">
    <text evidence="8">The complex is probably composed of two ATP-binding proteins, two transmembrane proteins and a solute-binding protein.</text>
</comment>
<dbReference type="PROSITE" id="PS50893">
    <property type="entry name" value="ABC_TRANSPORTER_2"/>
    <property type="match status" value="1"/>
</dbReference>
<evidence type="ECO:0000256" key="4">
    <source>
        <dbReference type="ARBA" id="ARBA00022741"/>
    </source>
</evidence>
<dbReference type="AlphaFoldDB" id="A0A371IKG6"/>
<evidence type="ECO:0000259" key="9">
    <source>
        <dbReference type="PROSITE" id="PS50893"/>
    </source>
</evidence>
<dbReference type="GO" id="GO:0005524">
    <property type="term" value="F:ATP binding"/>
    <property type="evidence" value="ECO:0007669"/>
    <property type="project" value="UniProtKB-UniRule"/>
</dbReference>
<dbReference type="SUPFAM" id="SSF54631">
    <property type="entry name" value="CBS-domain pair"/>
    <property type="match status" value="1"/>
</dbReference>
<dbReference type="InterPro" id="IPR003593">
    <property type="entry name" value="AAA+_ATPase"/>
</dbReference>
<name>A0A371IKG6_9FIRM</name>
<comment type="catalytic activity">
    <reaction evidence="8">
        <text>a quaternary ammonium(out) + ATP + H2O = a quaternary ammonium(in) + ADP + phosphate + H(+)</text>
        <dbReference type="Rhea" id="RHEA:11036"/>
        <dbReference type="ChEBI" id="CHEBI:15377"/>
        <dbReference type="ChEBI" id="CHEBI:15378"/>
        <dbReference type="ChEBI" id="CHEBI:30616"/>
        <dbReference type="ChEBI" id="CHEBI:35267"/>
        <dbReference type="ChEBI" id="CHEBI:43474"/>
        <dbReference type="ChEBI" id="CHEBI:456216"/>
    </reaction>
</comment>
<dbReference type="GO" id="GO:0015418">
    <property type="term" value="F:ABC-type quaternary ammonium compound transporting activity"/>
    <property type="evidence" value="ECO:0007669"/>
    <property type="project" value="UniProtKB-EC"/>
</dbReference>
<dbReference type="InterPro" id="IPR027417">
    <property type="entry name" value="P-loop_NTPase"/>
</dbReference>
<dbReference type="SMART" id="SM00116">
    <property type="entry name" value="CBS"/>
    <property type="match status" value="2"/>
</dbReference>
<dbReference type="GO" id="GO:0016887">
    <property type="term" value="F:ATP hydrolysis activity"/>
    <property type="evidence" value="ECO:0007669"/>
    <property type="project" value="UniProtKB-UniRule"/>
</dbReference>
<evidence type="ECO:0000256" key="2">
    <source>
        <dbReference type="ARBA" id="ARBA00022448"/>
    </source>
</evidence>
<evidence type="ECO:0000256" key="6">
    <source>
        <dbReference type="ARBA" id="ARBA00023122"/>
    </source>
</evidence>
<evidence type="ECO:0000256" key="3">
    <source>
        <dbReference type="ARBA" id="ARBA00022737"/>
    </source>
</evidence>
<dbReference type="GO" id="GO:0005886">
    <property type="term" value="C:plasma membrane"/>
    <property type="evidence" value="ECO:0007669"/>
    <property type="project" value="UniProtKB-SubCell"/>
</dbReference>